<evidence type="ECO:0000256" key="1">
    <source>
        <dbReference type="ARBA" id="ARBA00005964"/>
    </source>
</evidence>
<proteinExistence type="inferred from homology"/>
<dbReference type="InterPro" id="IPR029058">
    <property type="entry name" value="AB_hydrolase_fold"/>
</dbReference>
<dbReference type="InterPro" id="IPR051093">
    <property type="entry name" value="Neuroligin/BSAL"/>
</dbReference>
<accession>A0ABY6LP53</accession>
<comment type="similarity">
    <text evidence="1">Belongs to the type-B carboxylesterase/lipase family.</text>
</comment>
<dbReference type="EMBL" id="CP092884">
    <property type="protein sequence ID" value="UYV82629.1"/>
    <property type="molecule type" value="Genomic_DNA"/>
</dbReference>
<dbReference type="SUPFAM" id="SSF53474">
    <property type="entry name" value="alpha/beta-Hydrolases"/>
    <property type="match status" value="1"/>
</dbReference>
<evidence type="ECO:0000259" key="3">
    <source>
        <dbReference type="Pfam" id="PF00135"/>
    </source>
</evidence>
<evidence type="ECO:0000313" key="5">
    <source>
        <dbReference type="Proteomes" id="UP001235939"/>
    </source>
</evidence>
<keyword evidence="5" id="KW-1185">Reference proteome</keyword>
<dbReference type="Gene3D" id="3.40.50.1820">
    <property type="entry name" value="alpha/beta hydrolase"/>
    <property type="match status" value="1"/>
</dbReference>
<gene>
    <name evidence="4" type="ORF">LAZ67_22000247</name>
</gene>
<protein>
    <submittedName>
        <fullName evidence="4">Ces3</fullName>
    </submittedName>
</protein>
<dbReference type="Pfam" id="PF00135">
    <property type="entry name" value="COesterase"/>
    <property type="match status" value="1"/>
</dbReference>
<dbReference type="InterPro" id="IPR002018">
    <property type="entry name" value="CarbesteraseB"/>
</dbReference>
<dbReference type="Proteomes" id="UP001235939">
    <property type="component" value="Chromosome 22"/>
</dbReference>
<evidence type="ECO:0000256" key="2">
    <source>
        <dbReference type="ARBA" id="ARBA00023180"/>
    </source>
</evidence>
<reference evidence="4 5" key="1">
    <citation type="submission" date="2022-03" db="EMBL/GenBank/DDBJ databases">
        <title>A chromosomal length assembly of Cordylochernes scorpioides.</title>
        <authorList>
            <person name="Zeh D."/>
            <person name="Zeh J."/>
        </authorList>
    </citation>
    <scope>NUCLEOTIDE SEQUENCE [LARGE SCALE GENOMIC DNA]</scope>
    <source>
        <strain evidence="4">IN4F17</strain>
        <tissue evidence="4">Whole Body</tissue>
    </source>
</reference>
<dbReference type="PANTHER" id="PTHR43903">
    <property type="entry name" value="NEUROLIGIN"/>
    <property type="match status" value="1"/>
</dbReference>
<sequence>MGRLGLFHRAILQSGSALCPWALARGAVGAARELAHSLGCPSQNNIATVECLRQRPAVEIVRASTRYGPFGPTIDGLVVQAEPALLMTNMSELYGSYGVMFGVARAEGFLSAWPSGNVDPTRRGIETDRRDAMLRDAVTKLYGPNVPPADIAALAAHEYTDWTRPPHPVATFEATVEALGDALIVAPVMRAAHFHALAPAAAPRYLYVFAYQTEHGDFPQKLGCVHGEELPYIFGAPLIGHLGPFKANYTRSENALSETVMTYWTNFAKTG</sequence>
<organism evidence="4 5">
    <name type="scientific">Cordylochernes scorpioides</name>
    <dbReference type="NCBI Taxonomy" id="51811"/>
    <lineage>
        <taxon>Eukaryota</taxon>
        <taxon>Metazoa</taxon>
        <taxon>Ecdysozoa</taxon>
        <taxon>Arthropoda</taxon>
        <taxon>Chelicerata</taxon>
        <taxon>Arachnida</taxon>
        <taxon>Pseudoscorpiones</taxon>
        <taxon>Cheliferoidea</taxon>
        <taxon>Chernetidae</taxon>
        <taxon>Cordylochernes</taxon>
    </lineage>
</organism>
<name>A0ABY6LP53_9ARAC</name>
<evidence type="ECO:0000313" key="4">
    <source>
        <dbReference type="EMBL" id="UYV82629.1"/>
    </source>
</evidence>
<keyword evidence="2" id="KW-0325">Glycoprotein</keyword>
<feature type="domain" description="Carboxylesterase type B" evidence="3">
    <location>
        <begin position="5"/>
        <end position="271"/>
    </location>
</feature>